<dbReference type="InterPro" id="IPR043136">
    <property type="entry name" value="B30.2/SPRY_sf"/>
</dbReference>
<dbReference type="OMA" id="WHIDQSH"/>
<dbReference type="Pfam" id="PF07177">
    <property type="entry name" value="Neuralized"/>
    <property type="match status" value="1"/>
</dbReference>
<organism evidence="2 3">
    <name type="scientific">Lottia gigantea</name>
    <name type="common">Giant owl limpet</name>
    <dbReference type="NCBI Taxonomy" id="225164"/>
    <lineage>
        <taxon>Eukaryota</taxon>
        <taxon>Metazoa</taxon>
        <taxon>Spiralia</taxon>
        <taxon>Lophotrochozoa</taxon>
        <taxon>Mollusca</taxon>
        <taxon>Gastropoda</taxon>
        <taxon>Patellogastropoda</taxon>
        <taxon>Lottioidea</taxon>
        <taxon>Lottiidae</taxon>
        <taxon>Lottia</taxon>
    </lineage>
</organism>
<evidence type="ECO:0000313" key="2">
    <source>
        <dbReference type="EMBL" id="ESO89752.1"/>
    </source>
</evidence>
<dbReference type="InterPro" id="IPR006573">
    <property type="entry name" value="NHR_dom"/>
</dbReference>
<name>V3ZZA0_LOTGI</name>
<keyword evidence="3" id="KW-1185">Reference proteome</keyword>
<evidence type="ECO:0000259" key="1">
    <source>
        <dbReference type="Pfam" id="PF07177"/>
    </source>
</evidence>
<dbReference type="AlphaFoldDB" id="V3ZZA0"/>
<evidence type="ECO:0000313" key="3">
    <source>
        <dbReference type="Proteomes" id="UP000030746"/>
    </source>
</evidence>
<feature type="domain" description="NHR" evidence="1">
    <location>
        <begin position="21"/>
        <end position="79"/>
    </location>
</feature>
<proteinExistence type="predicted"/>
<dbReference type="KEGG" id="lgi:LOTGIDRAFT_164774"/>
<reference evidence="2 3" key="1">
    <citation type="journal article" date="2013" name="Nature">
        <title>Insights into bilaterian evolution from three spiralian genomes.</title>
        <authorList>
            <person name="Simakov O."/>
            <person name="Marletaz F."/>
            <person name="Cho S.J."/>
            <person name="Edsinger-Gonzales E."/>
            <person name="Havlak P."/>
            <person name="Hellsten U."/>
            <person name="Kuo D.H."/>
            <person name="Larsson T."/>
            <person name="Lv J."/>
            <person name="Arendt D."/>
            <person name="Savage R."/>
            <person name="Osoegawa K."/>
            <person name="de Jong P."/>
            <person name="Grimwood J."/>
            <person name="Chapman J.A."/>
            <person name="Shapiro H."/>
            <person name="Aerts A."/>
            <person name="Otillar R.P."/>
            <person name="Terry A.Y."/>
            <person name="Boore J.L."/>
            <person name="Grigoriev I.V."/>
            <person name="Lindberg D.R."/>
            <person name="Seaver E.C."/>
            <person name="Weisblat D.A."/>
            <person name="Putnam N.H."/>
            <person name="Rokhsar D.S."/>
        </authorList>
    </citation>
    <scope>NUCLEOTIDE SEQUENCE [LARGE SCALE GENOMIC DNA]</scope>
</reference>
<protein>
    <recommendedName>
        <fullName evidence="1">NHR domain-containing protein</fullName>
    </recommendedName>
</protein>
<dbReference type="Gene3D" id="2.60.120.920">
    <property type="match status" value="1"/>
</dbReference>
<dbReference type="OrthoDB" id="6046553at2759"/>
<dbReference type="CTD" id="20239835"/>
<gene>
    <name evidence="2" type="ORF">LOTGIDRAFT_164774</name>
</gene>
<dbReference type="Proteomes" id="UP000030746">
    <property type="component" value="Unassembled WGS sequence"/>
</dbReference>
<accession>V3ZZA0</accession>
<dbReference type="RefSeq" id="XP_009059544.1">
    <property type="nucleotide sequence ID" value="XM_009061296.1"/>
</dbReference>
<dbReference type="HOGENOM" id="CLU_1770174_0_0_1"/>
<sequence>MGGCCSSSHTGHLGFSLEHHPEIDLSPDRRVATWKSSEENVTGCCFSNREIRNNEKVSVKFYGTGYVDVGLTSMNPFYADYPHLKYLYGRVLYFDPCEIEFQIRGENVVISENGEVKADTVHIGSEDHWLMIKLGCGEIEVKIKELT</sequence>
<dbReference type="GeneID" id="20239835"/>
<dbReference type="EMBL" id="KB202544">
    <property type="protein sequence ID" value="ESO89752.1"/>
    <property type="molecule type" value="Genomic_DNA"/>
</dbReference>